<feature type="compositionally biased region" description="Basic and acidic residues" evidence="1">
    <location>
        <begin position="127"/>
        <end position="141"/>
    </location>
</feature>
<organism evidence="2 3">
    <name type="scientific">Actinia tenebrosa</name>
    <name type="common">Australian red waratah sea anemone</name>
    <dbReference type="NCBI Taxonomy" id="6105"/>
    <lineage>
        <taxon>Eukaryota</taxon>
        <taxon>Metazoa</taxon>
        <taxon>Cnidaria</taxon>
        <taxon>Anthozoa</taxon>
        <taxon>Hexacorallia</taxon>
        <taxon>Actiniaria</taxon>
        <taxon>Actiniidae</taxon>
        <taxon>Actinia</taxon>
    </lineage>
</organism>
<keyword evidence="2" id="KW-1185">Reference proteome</keyword>
<evidence type="ECO:0000313" key="3">
    <source>
        <dbReference type="RefSeq" id="XP_031551139.1"/>
    </source>
</evidence>
<sequence>MASSADSQRKKWRIDLQNESPYILYSGTKEQPKNSKGQCLGKILHCQASATKPTKVKFNCENGYKMLDITLCEPSPASRGLFPLTDGKDFAAKASAILGIEVLESAQPTTPVGSLSKEPQAKRVRRETRQESAEQSVEPRNDLPVSPSASPPTALTHLSEVETADQQIPDQLSTFLKFAIKGDVTTKVLTSSLTAPRAEYELRGVDHVFVKQLKEQMLNNPVPGQKPLIVVVKGLHRIEDFKAENIDSYELEVVIGGNHRRVAMAELNEEYQDLYRLKSVDAILFTEMPTNAAIKLAQAHNNMDQFSHELTSQDKIKLCRKVLASSFADNRSEWRSYCVDLFQSSKDKMDYVFFLSSLSSDAYGLLLEVIQKYEDYALNDQKQSTAQNKKNIKNKSKPDLIASRFKPLRGLKEEDLIEVLSLLANNKLSIKEAGSMSVEIKTLYTARDNFLRISGISSWDEATRRFPEFTTKETLLSFNYKKGRSDEKFTHFIQTILQDEEMNTQGKQRDSTSPVFITSDPLDLSPDSLGNDFHGVQLIVVHYNEEWGNKDVTLLLKKLIGLNARKGMTDFSVIIFGRSVEEMETVVSSVQCSHAQNLYIVLKTIPQEKDRMTPAVEKAAVLLFGKPKIKKNNVVILEEGGNAANEASDGLASLKSSVMELGNKAGELLRIAKEKKWQLFVITKNAERIATLKANSLQMRA</sequence>
<proteinExistence type="predicted"/>
<dbReference type="AlphaFoldDB" id="A0A6P8H458"/>
<name>A0A6P8H458_ACTTE</name>
<dbReference type="Proteomes" id="UP000515163">
    <property type="component" value="Unplaced"/>
</dbReference>
<reference evidence="3" key="1">
    <citation type="submission" date="2025-08" db="UniProtKB">
        <authorList>
            <consortium name="RefSeq"/>
        </authorList>
    </citation>
    <scope>IDENTIFICATION</scope>
    <source>
        <tissue evidence="3">Tentacle</tissue>
    </source>
</reference>
<gene>
    <name evidence="3" type="primary">LOC116288482</name>
</gene>
<dbReference type="KEGG" id="aten:116288482"/>
<protein>
    <submittedName>
        <fullName evidence="3">Uncharacterized protein LOC116288482 isoform X1</fullName>
    </submittedName>
</protein>
<dbReference type="OrthoDB" id="5989968at2759"/>
<accession>A0A6P8H458</accession>
<evidence type="ECO:0000256" key="1">
    <source>
        <dbReference type="SAM" id="MobiDB-lite"/>
    </source>
</evidence>
<dbReference type="RefSeq" id="XP_031551139.1">
    <property type="nucleotide sequence ID" value="XM_031695279.1"/>
</dbReference>
<dbReference type="GeneID" id="116288482"/>
<feature type="region of interest" description="Disordered" evidence="1">
    <location>
        <begin position="108"/>
        <end position="153"/>
    </location>
</feature>
<evidence type="ECO:0000313" key="2">
    <source>
        <dbReference type="Proteomes" id="UP000515163"/>
    </source>
</evidence>
<dbReference type="InParanoid" id="A0A6P8H458"/>